<dbReference type="AlphaFoldDB" id="A0A3A4P0J8"/>
<comment type="similarity">
    <text evidence="1">Belongs to the FldB/FldC dehydratase alpha/beta subunit family.</text>
</comment>
<gene>
    <name evidence="2" type="ORF">C4520_07655</name>
</gene>
<dbReference type="EMBL" id="QZKU01000053">
    <property type="protein sequence ID" value="RJP22890.1"/>
    <property type="molecule type" value="Genomic_DNA"/>
</dbReference>
<protein>
    <submittedName>
        <fullName evidence="2">2-hydroxyacyl-CoA dehydratase</fullName>
    </submittedName>
</protein>
<dbReference type="Gene3D" id="3.40.50.11900">
    <property type="match status" value="1"/>
</dbReference>
<organism evidence="2 3">
    <name type="scientific">Abyssobacteria bacterium (strain SURF_5)</name>
    <dbReference type="NCBI Taxonomy" id="2093360"/>
    <lineage>
        <taxon>Bacteria</taxon>
        <taxon>Pseudomonadati</taxon>
        <taxon>Candidatus Hydrogenedentota</taxon>
        <taxon>Candidatus Abyssobacteria</taxon>
    </lineage>
</organism>
<dbReference type="PANTHER" id="PTHR30548:SF2">
    <property type="entry name" value="2-HYDROXYACYL-COA DEHYDRATASE,D-COMPONENT"/>
    <property type="match status" value="1"/>
</dbReference>
<evidence type="ECO:0000256" key="1">
    <source>
        <dbReference type="ARBA" id="ARBA00005806"/>
    </source>
</evidence>
<dbReference type="Pfam" id="PF06050">
    <property type="entry name" value="HGD-D"/>
    <property type="match status" value="1"/>
</dbReference>
<sequence>MYKTMLQMIGEQTASVLQEKGSARALWLNEWAKLFLKAYEPGAKVVYTSVYTFPMELLAVFDVVPFDFEVAGAMISSTEMGVPTMRAAEERGYAMDVCSMHRAPLGASYLDYFPRPDLLLTTSHYCDQKAKTNELLARMYKKEAYLLYVPAEISRASIKYVEAQLREIAEKIASVAGHELDEDRLREAVRSSNRARQSRLKLMELQRHRPAPWTGGTLIGYSINSFLFDGTETMERLNDAYIKDLESRIASGKAAPEKHRLYWFAWLPVYDSDLFSLLKENRVTFPLCETMRVYWDEIDEDNPFEGLALKCLKNLFVGPISWRLDGIERIISDYRLDGALLFATPACRHSNAAYKVLKDRLAQMGVPFLLLDMDISDPRGYSAEQVKVRLESFVELLERRE</sequence>
<dbReference type="PANTHER" id="PTHR30548">
    <property type="entry name" value="2-HYDROXYGLUTARYL-COA DEHYDRATASE, D-COMPONENT-RELATED"/>
    <property type="match status" value="1"/>
</dbReference>
<evidence type="ECO:0000313" key="2">
    <source>
        <dbReference type="EMBL" id="RJP22890.1"/>
    </source>
</evidence>
<dbReference type="InterPro" id="IPR010327">
    <property type="entry name" value="FldB/FldC_alpha/beta"/>
</dbReference>
<reference evidence="2 3" key="1">
    <citation type="journal article" date="2017" name="ISME J.">
        <title>Energy and carbon metabolisms in a deep terrestrial subsurface fluid microbial community.</title>
        <authorList>
            <person name="Momper L."/>
            <person name="Jungbluth S.P."/>
            <person name="Lee M.D."/>
            <person name="Amend J.P."/>
        </authorList>
    </citation>
    <scope>NUCLEOTIDE SEQUENCE [LARGE SCALE GENOMIC DNA]</scope>
    <source>
        <strain evidence="2">SURF_5</strain>
    </source>
</reference>
<name>A0A3A4P0J8_ABYX5</name>
<dbReference type="Proteomes" id="UP000265882">
    <property type="component" value="Unassembled WGS sequence"/>
</dbReference>
<dbReference type="Gene3D" id="3.40.50.11890">
    <property type="match status" value="1"/>
</dbReference>
<accession>A0A3A4P0J8</accession>
<evidence type="ECO:0000313" key="3">
    <source>
        <dbReference type="Proteomes" id="UP000265882"/>
    </source>
</evidence>
<proteinExistence type="inferred from homology"/>
<comment type="caution">
    <text evidence="2">The sequence shown here is derived from an EMBL/GenBank/DDBJ whole genome shotgun (WGS) entry which is preliminary data.</text>
</comment>